<evidence type="ECO:0000313" key="3">
    <source>
        <dbReference type="Proteomes" id="UP000692954"/>
    </source>
</evidence>
<keyword evidence="3" id="KW-1185">Reference proteome</keyword>
<dbReference type="EMBL" id="CAJJDN010000001">
    <property type="protein sequence ID" value="CAD8045475.1"/>
    <property type="molecule type" value="Genomic_DNA"/>
</dbReference>
<feature type="signal peptide" evidence="1">
    <location>
        <begin position="1"/>
        <end position="17"/>
    </location>
</feature>
<feature type="chain" id="PRO_5035771846" evidence="1">
    <location>
        <begin position="18"/>
        <end position="1291"/>
    </location>
</feature>
<dbReference type="SMART" id="SM00639">
    <property type="entry name" value="PSA"/>
    <property type="match status" value="15"/>
</dbReference>
<keyword evidence="1" id="KW-0732">Signal</keyword>
<comment type="caution">
    <text evidence="2">The sequence shown here is derived from an EMBL/GenBank/DDBJ whole genome shotgun (WGS) entry which is preliminary data.</text>
</comment>
<reference evidence="2" key="1">
    <citation type="submission" date="2021-01" db="EMBL/GenBank/DDBJ databases">
        <authorList>
            <consortium name="Genoscope - CEA"/>
            <person name="William W."/>
        </authorList>
    </citation>
    <scope>NUCLEOTIDE SEQUENCE</scope>
</reference>
<accession>A0A8S1JU22</accession>
<evidence type="ECO:0000313" key="2">
    <source>
        <dbReference type="EMBL" id="CAD8045475.1"/>
    </source>
</evidence>
<dbReference type="Pfam" id="PF01508">
    <property type="entry name" value="Paramecium_SA"/>
    <property type="match status" value="14"/>
</dbReference>
<evidence type="ECO:0000256" key="1">
    <source>
        <dbReference type="SAM" id="SignalP"/>
    </source>
</evidence>
<protein>
    <submittedName>
        <fullName evidence="2">Uncharacterized protein</fullName>
    </submittedName>
</protein>
<dbReference type="OrthoDB" id="321261at2759"/>
<name>A0A8S1JU22_9CILI</name>
<dbReference type="InterPro" id="IPR002895">
    <property type="entry name" value="Paramecium_SA"/>
</dbReference>
<organism evidence="2 3">
    <name type="scientific">Paramecium sonneborni</name>
    <dbReference type="NCBI Taxonomy" id="65129"/>
    <lineage>
        <taxon>Eukaryota</taxon>
        <taxon>Sar</taxon>
        <taxon>Alveolata</taxon>
        <taxon>Ciliophora</taxon>
        <taxon>Intramacronucleata</taxon>
        <taxon>Oligohymenophorea</taxon>
        <taxon>Peniculida</taxon>
        <taxon>Parameciidae</taxon>
        <taxon>Paramecium</taxon>
    </lineage>
</organism>
<sequence length="1291" mass="144601">MCKKFFILSLILLLSASQQDSPNSCTCQQLLSEADCNINIQMYLGSKKKMCSKFIDLPSISYCNSFNQMNCPNTYGCAWVDNQCTFFTGYTPFSKTTDPECQAISNRCITDGFHCVEIDNCNTYKKQLNCVKDLKKKLCFWDTTNNMCFDTDTCDKLSKIYKSDDECRNQIKTCTTKADGGCVESGENCSDQLLKIQCVWNKLKTIRCFWDGISCKDKICDNAPSTLTTNLDCEQFLQGCITKSNGGCVQNGACSVANIQIACIKNSNNVDCFWNETCLEKTCNNAPLRYNTQGLCQEFLQICSVKEGGGCQNKICSDAPRNLITNGDCENYFPGNNQVACIKDFNGQDCFWDSKSGNCKLKTCENAPEDNNTHELCQQFLVICTVNSKNTGCIEKTCENSLSQQICDKDINNKQCIWKNKCYEKQCGFASLTLKTHQECQNYLSSCTLNNTGSGCMIIPLKCQAIAIQESCQIKADGQLCGWTGNQCIDKSCSTAPKILSTTQQCQAYLSNCVSNQPFNGCQDLPLICAARKSFDNFGFPKCLWVSQTISCVEKSCATANIQGTTGALSNFTLQDCQNYLNGCVSNTSSDGCILQSLITCSNINKQNHNDCYNTFNQCTVNNEGTSCQQLETLCSNYQTSENCRFTQLNKNCIWTGQVCRNAICTDAPDTTSYDTDEECQAYLTINESCTVIEKVGFKGCVQKLSNCQDYMSQSQCHQTITNITANDDCKWIINKCYSISTFTGLCSSFKGTKEMCEAYKQGCTNDIQASSQVNCILDCTLKKKTDKNLSFQDCQTLDPTCSVRKDGSNCIKMLNSCDGYGQIQENCFKSSKGYCVMNDNSTCQSITKASDCKFFTGFAGLDHNQCQLYHKSCTSLDDGKGCQEYQKKCQAYSEPNNCTISYEGKCYFIDSYCTRFSICQSIKKSSDILTNTICANYNKDCTTNLDGSACQERKETCFDYWNDQNACTFSKSDKKCYWTGQKCINIENPSTDCGKINRTDGDYEFNATCTSHHEDCIGNYNWGSCQEKKSTCDEYKSQDQCSISKAVFPFNQCTWDDDQCIASCSVITTQEQGELDDAICASFNIDCTVNYDGSRCEKRQSTCNDYWFNDCTFSKASPPNNICIWTDEGCRPFLNVSTDCYRIKQLYGKLSASKCASYHLDCTSLSDGTGCQQKKAACKEYIEQNECVQQTDGKYCIWFENQCNIISATSCSIIKKSDLNHSKCQAYNLSCTVNFDGTSCQDNRKLHKKIQMILKLVLQFQMLRLIVQKLREKQELQNTNIVNHLIQDAV</sequence>
<dbReference type="Proteomes" id="UP000692954">
    <property type="component" value="Unassembled WGS sequence"/>
</dbReference>
<gene>
    <name evidence="2" type="ORF">PSON_ATCC_30995.1.T0010065</name>
</gene>
<proteinExistence type="predicted"/>